<dbReference type="EMBL" id="CP036266">
    <property type="protein sequence ID" value="QDT18500.1"/>
    <property type="molecule type" value="Genomic_DNA"/>
</dbReference>
<evidence type="ECO:0000256" key="1">
    <source>
        <dbReference type="SAM" id="MobiDB-lite"/>
    </source>
</evidence>
<accession>A0A517PGI9</accession>
<name>A0A517PGI9_9PLAN</name>
<evidence type="ECO:0000313" key="4">
    <source>
        <dbReference type="Proteomes" id="UP000320421"/>
    </source>
</evidence>
<reference evidence="3 4" key="1">
    <citation type="submission" date="2019-02" db="EMBL/GenBank/DDBJ databases">
        <title>Deep-cultivation of Planctomycetes and their phenomic and genomic characterization uncovers novel biology.</title>
        <authorList>
            <person name="Wiegand S."/>
            <person name="Jogler M."/>
            <person name="Boedeker C."/>
            <person name="Pinto D."/>
            <person name="Vollmers J."/>
            <person name="Rivas-Marin E."/>
            <person name="Kohn T."/>
            <person name="Peeters S.H."/>
            <person name="Heuer A."/>
            <person name="Rast P."/>
            <person name="Oberbeckmann S."/>
            <person name="Bunk B."/>
            <person name="Jeske O."/>
            <person name="Meyerdierks A."/>
            <person name="Storesund J.E."/>
            <person name="Kallscheuer N."/>
            <person name="Luecker S."/>
            <person name="Lage O.M."/>
            <person name="Pohl T."/>
            <person name="Merkel B.J."/>
            <person name="Hornburger P."/>
            <person name="Mueller R.-W."/>
            <person name="Bruemmer F."/>
            <person name="Labrenz M."/>
            <person name="Spormann A.M."/>
            <person name="Op den Camp H."/>
            <person name="Overmann J."/>
            <person name="Amann R."/>
            <person name="Jetten M.S.M."/>
            <person name="Mascher T."/>
            <person name="Medema M.H."/>
            <person name="Devos D.P."/>
            <person name="Kaster A.-K."/>
            <person name="Ovreas L."/>
            <person name="Rohde M."/>
            <person name="Galperin M.Y."/>
            <person name="Jogler C."/>
        </authorList>
    </citation>
    <scope>NUCLEOTIDE SEQUENCE [LARGE SCALE GENOMIC DNA]</scope>
    <source>
        <strain evidence="3 4">HG66A1</strain>
    </source>
</reference>
<dbReference type="SUPFAM" id="SSF49464">
    <property type="entry name" value="Carboxypeptidase regulatory domain-like"/>
    <property type="match status" value="1"/>
</dbReference>
<gene>
    <name evidence="3" type="ORF">HG66A1_02610</name>
</gene>
<sequence length="175" mass="18452" precursor="true">MTCILRMSLKPCLLLILTCCLGCSGGSDVELGKVTGLVTMNGEPLADAIVVFKPAEGNPSTGRTDSNGNYDLTYLGNSPGAIVGKHSVRITTGQPLGEMAGVNADTDFASMDSADTIDISTPPAESEADVTMRRARPKPKKTGKEVIPARYNTKTELQAEVTDGENVIDFDLSID</sequence>
<dbReference type="AlphaFoldDB" id="A0A517PGI9"/>
<evidence type="ECO:0000256" key="2">
    <source>
        <dbReference type="SAM" id="SignalP"/>
    </source>
</evidence>
<keyword evidence="2" id="KW-0732">Signal</keyword>
<evidence type="ECO:0000313" key="3">
    <source>
        <dbReference type="EMBL" id="QDT18500.1"/>
    </source>
</evidence>
<protein>
    <recommendedName>
        <fullName evidence="5">Carboxypeptidase regulatory-like domain-containing protein</fullName>
    </recommendedName>
</protein>
<feature type="chain" id="PRO_5021785125" description="Carboxypeptidase regulatory-like domain-containing protein" evidence="2">
    <location>
        <begin position="23"/>
        <end position="175"/>
    </location>
</feature>
<dbReference type="OrthoDB" id="291697at2"/>
<proteinExistence type="predicted"/>
<dbReference type="InterPro" id="IPR008969">
    <property type="entry name" value="CarboxyPept-like_regulatory"/>
</dbReference>
<keyword evidence="4" id="KW-1185">Reference proteome</keyword>
<evidence type="ECO:0008006" key="5">
    <source>
        <dbReference type="Google" id="ProtNLM"/>
    </source>
</evidence>
<feature type="region of interest" description="Disordered" evidence="1">
    <location>
        <begin position="118"/>
        <end position="145"/>
    </location>
</feature>
<dbReference type="Proteomes" id="UP000320421">
    <property type="component" value="Chromosome"/>
</dbReference>
<organism evidence="3 4">
    <name type="scientific">Gimesia chilikensis</name>
    <dbReference type="NCBI Taxonomy" id="2605989"/>
    <lineage>
        <taxon>Bacteria</taxon>
        <taxon>Pseudomonadati</taxon>
        <taxon>Planctomycetota</taxon>
        <taxon>Planctomycetia</taxon>
        <taxon>Planctomycetales</taxon>
        <taxon>Planctomycetaceae</taxon>
        <taxon>Gimesia</taxon>
    </lineage>
</organism>
<feature type="signal peptide" evidence="2">
    <location>
        <begin position="1"/>
        <end position="22"/>
    </location>
</feature>